<dbReference type="eggNOG" id="KOG2249">
    <property type="taxonomic scope" value="Eukaryota"/>
</dbReference>
<dbReference type="InterPro" id="IPR037431">
    <property type="entry name" value="REX4_DEDDh_dom"/>
</dbReference>
<dbReference type="InParanoid" id="W2RZK0"/>
<gene>
    <name evidence="12" type="ORF">HMPREF1541_03835</name>
</gene>
<evidence type="ECO:0000256" key="3">
    <source>
        <dbReference type="ARBA" id="ARBA00016937"/>
    </source>
</evidence>
<evidence type="ECO:0000256" key="9">
    <source>
        <dbReference type="ARBA" id="ARBA00025599"/>
    </source>
</evidence>
<feature type="domain" description="Exonuclease" evidence="11">
    <location>
        <begin position="129"/>
        <end position="291"/>
    </location>
</feature>
<dbReference type="Proteomes" id="UP000030752">
    <property type="component" value="Unassembled WGS sequence"/>
</dbReference>
<reference evidence="12 13" key="1">
    <citation type="submission" date="2013-03" db="EMBL/GenBank/DDBJ databases">
        <title>The Genome Sequence of Phialophora europaea CBS 101466.</title>
        <authorList>
            <consortium name="The Broad Institute Genomics Platform"/>
            <person name="Cuomo C."/>
            <person name="de Hoog S."/>
            <person name="Gorbushina A."/>
            <person name="Walker B."/>
            <person name="Young S.K."/>
            <person name="Zeng Q."/>
            <person name="Gargeya S."/>
            <person name="Fitzgerald M."/>
            <person name="Haas B."/>
            <person name="Abouelleil A."/>
            <person name="Allen A.W."/>
            <person name="Alvarado L."/>
            <person name="Arachchi H.M."/>
            <person name="Berlin A.M."/>
            <person name="Chapman S.B."/>
            <person name="Gainer-Dewar J."/>
            <person name="Goldberg J."/>
            <person name="Griggs A."/>
            <person name="Gujja S."/>
            <person name="Hansen M."/>
            <person name="Howarth C."/>
            <person name="Imamovic A."/>
            <person name="Ireland A."/>
            <person name="Larimer J."/>
            <person name="McCowan C."/>
            <person name="Murphy C."/>
            <person name="Pearson M."/>
            <person name="Poon T.W."/>
            <person name="Priest M."/>
            <person name="Roberts A."/>
            <person name="Saif S."/>
            <person name="Shea T."/>
            <person name="Sisk P."/>
            <person name="Sykes S."/>
            <person name="Wortman J."/>
            <person name="Nusbaum C."/>
            <person name="Birren B."/>
        </authorList>
    </citation>
    <scope>NUCLEOTIDE SEQUENCE [LARGE SCALE GENOMIC DNA]</scope>
    <source>
        <strain evidence="12 13">CBS 101466</strain>
    </source>
</reference>
<dbReference type="GO" id="GO:0003676">
    <property type="term" value="F:nucleic acid binding"/>
    <property type="evidence" value="ECO:0007669"/>
    <property type="project" value="InterPro"/>
</dbReference>
<keyword evidence="8" id="KW-0539">Nucleus</keyword>
<sequence>MDINNLSSNWKQLQSKLKASSSKSAGSPTPQSLHPANPAKRKRGDLEQRPVHSLPRKKARWDEDRKIQQKQKKAKQQQRGKMNGQVATKPLPNGDPVANGSTAADPPTAPRSANTLVNAGLSEDVEIGKYIALDCEMVGVGPTPTLTSALARVSLVNYHGEQLYDSYVLPLEPVTDWRTHVSGIAPQHMRHARTLKEVQSAVAKLLKGRVLVGHSVRNDLDALLLGHPKRDVRDTARFPPYRKMAGGGSPRLKVLASELLGVEIQEGEHSSVEDARATMMLFKRDRAGFEREHVKRWGVDRREAEIAAAKGTQGNDVQGEEDADGREEPKAKKKKKKKNKKK</sequence>
<feature type="compositionally biased region" description="Basic residues" evidence="10">
    <location>
        <begin position="331"/>
        <end position="342"/>
    </location>
</feature>
<dbReference type="InterPro" id="IPR047021">
    <property type="entry name" value="REXO1/3/4-like"/>
</dbReference>
<evidence type="ECO:0000256" key="7">
    <source>
        <dbReference type="ARBA" id="ARBA00022839"/>
    </source>
</evidence>
<evidence type="ECO:0000259" key="11">
    <source>
        <dbReference type="SMART" id="SM00479"/>
    </source>
</evidence>
<dbReference type="HOGENOM" id="CLU_022453_2_1_1"/>
<comment type="function">
    <text evidence="9">Exoribonuclease involved in ribosome biosynthesis. Involved in the processing of ITS1, the internal transcribed spacer localized between the 18S and 5.8S rRNAs.</text>
</comment>
<keyword evidence="6" id="KW-0378">Hydrolase</keyword>
<dbReference type="GeneID" id="19971174"/>
<comment type="subcellular location">
    <subcellularLocation>
        <location evidence="1">Nucleus</location>
    </subcellularLocation>
</comment>
<dbReference type="GO" id="GO:0000027">
    <property type="term" value="P:ribosomal large subunit assembly"/>
    <property type="evidence" value="ECO:0007669"/>
    <property type="project" value="TreeGrafter"/>
</dbReference>
<dbReference type="FunCoup" id="W2RZK0">
    <property type="interactions" value="784"/>
</dbReference>
<feature type="compositionally biased region" description="Polar residues" evidence="10">
    <location>
        <begin position="1"/>
        <end position="10"/>
    </location>
</feature>
<dbReference type="Pfam" id="PF00929">
    <property type="entry name" value="RNase_T"/>
    <property type="match status" value="1"/>
</dbReference>
<feature type="compositionally biased region" description="Low complexity" evidence="10">
    <location>
        <begin position="11"/>
        <end position="25"/>
    </location>
</feature>
<accession>W2RZK0</accession>
<dbReference type="FunFam" id="3.30.420.10:FF:000007">
    <property type="entry name" value="Interferon-stimulated exonuclease gene 20"/>
    <property type="match status" value="1"/>
</dbReference>
<dbReference type="SMART" id="SM00479">
    <property type="entry name" value="EXOIII"/>
    <property type="match status" value="1"/>
</dbReference>
<comment type="similarity">
    <text evidence="2">Belongs to the REXO4 family.</text>
</comment>
<protein>
    <recommendedName>
        <fullName evidence="3">RNA exonuclease 4</fullName>
    </recommendedName>
</protein>
<dbReference type="SUPFAM" id="SSF53098">
    <property type="entry name" value="Ribonuclease H-like"/>
    <property type="match status" value="1"/>
</dbReference>
<evidence type="ECO:0000256" key="4">
    <source>
        <dbReference type="ARBA" id="ARBA00022552"/>
    </source>
</evidence>
<dbReference type="EMBL" id="KB822719">
    <property type="protein sequence ID" value="ETN41896.1"/>
    <property type="molecule type" value="Genomic_DNA"/>
</dbReference>
<evidence type="ECO:0000256" key="2">
    <source>
        <dbReference type="ARBA" id="ARBA00010489"/>
    </source>
</evidence>
<evidence type="ECO:0000256" key="6">
    <source>
        <dbReference type="ARBA" id="ARBA00022801"/>
    </source>
</evidence>
<dbReference type="STRING" id="1220924.W2RZK0"/>
<evidence type="ECO:0000313" key="12">
    <source>
        <dbReference type="EMBL" id="ETN41896.1"/>
    </source>
</evidence>
<evidence type="ECO:0000313" key="13">
    <source>
        <dbReference type="Proteomes" id="UP000030752"/>
    </source>
</evidence>
<feature type="region of interest" description="Disordered" evidence="10">
    <location>
        <begin position="305"/>
        <end position="342"/>
    </location>
</feature>
<evidence type="ECO:0000256" key="5">
    <source>
        <dbReference type="ARBA" id="ARBA00022722"/>
    </source>
</evidence>
<dbReference type="OrthoDB" id="8191639at2759"/>
<keyword evidence="4" id="KW-0698">rRNA processing</keyword>
<dbReference type="AlphaFoldDB" id="W2RZK0"/>
<keyword evidence="7" id="KW-0269">Exonuclease</keyword>
<dbReference type="InterPro" id="IPR013520">
    <property type="entry name" value="Ribonucl_H"/>
</dbReference>
<dbReference type="VEuPathDB" id="FungiDB:HMPREF1541_03835"/>
<dbReference type="CDD" id="cd06144">
    <property type="entry name" value="REX4_like"/>
    <property type="match status" value="1"/>
</dbReference>
<dbReference type="GO" id="GO:0006364">
    <property type="term" value="P:rRNA processing"/>
    <property type="evidence" value="ECO:0007669"/>
    <property type="project" value="UniProtKB-KW"/>
</dbReference>
<evidence type="ECO:0000256" key="8">
    <source>
        <dbReference type="ARBA" id="ARBA00023242"/>
    </source>
</evidence>
<feature type="compositionally biased region" description="Basic residues" evidence="10">
    <location>
        <begin position="68"/>
        <end position="78"/>
    </location>
</feature>
<keyword evidence="5" id="KW-0540">Nuclease</keyword>
<keyword evidence="13" id="KW-1185">Reference proteome</keyword>
<dbReference type="GO" id="GO:0008408">
    <property type="term" value="F:3'-5' exonuclease activity"/>
    <property type="evidence" value="ECO:0007669"/>
    <property type="project" value="InterPro"/>
</dbReference>
<dbReference type="GO" id="GO:0005634">
    <property type="term" value="C:nucleus"/>
    <property type="evidence" value="ECO:0007669"/>
    <property type="project" value="UniProtKB-SubCell"/>
</dbReference>
<name>W2RZK0_CYPE1</name>
<feature type="region of interest" description="Disordered" evidence="10">
    <location>
        <begin position="1"/>
        <end position="114"/>
    </location>
</feature>
<evidence type="ECO:0000256" key="10">
    <source>
        <dbReference type="SAM" id="MobiDB-lite"/>
    </source>
</evidence>
<evidence type="ECO:0000256" key="1">
    <source>
        <dbReference type="ARBA" id="ARBA00004123"/>
    </source>
</evidence>
<organism evidence="12 13">
    <name type="scientific">Cyphellophora europaea (strain CBS 101466)</name>
    <name type="common">Phialophora europaea</name>
    <dbReference type="NCBI Taxonomy" id="1220924"/>
    <lineage>
        <taxon>Eukaryota</taxon>
        <taxon>Fungi</taxon>
        <taxon>Dikarya</taxon>
        <taxon>Ascomycota</taxon>
        <taxon>Pezizomycotina</taxon>
        <taxon>Eurotiomycetes</taxon>
        <taxon>Chaetothyriomycetidae</taxon>
        <taxon>Chaetothyriales</taxon>
        <taxon>Cyphellophoraceae</taxon>
        <taxon>Cyphellophora</taxon>
    </lineage>
</organism>
<dbReference type="Gene3D" id="3.30.420.10">
    <property type="entry name" value="Ribonuclease H-like superfamily/Ribonuclease H"/>
    <property type="match status" value="1"/>
</dbReference>
<proteinExistence type="inferred from homology"/>
<dbReference type="RefSeq" id="XP_008716405.1">
    <property type="nucleotide sequence ID" value="XM_008718183.1"/>
</dbReference>
<dbReference type="InterPro" id="IPR012337">
    <property type="entry name" value="RNaseH-like_sf"/>
</dbReference>
<dbReference type="PANTHER" id="PTHR12801:SF45">
    <property type="entry name" value="RNA EXONUCLEASE 4"/>
    <property type="match status" value="1"/>
</dbReference>
<dbReference type="InterPro" id="IPR036397">
    <property type="entry name" value="RNaseH_sf"/>
</dbReference>
<dbReference type="PANTHER" id="PTHR12801">
    <property type="entry name" value="RNA EXONUCLEASE REXO1 / RECO3 FAMILY MEMBER-RELATED"/>
    <property type="match status" value="1"/>
</dbReference>